<dbReference type="GO" id="GO:0005525">
    <property type="term" value="F:GTP binding"/>
    <property type="evidence" value="ECO:0007669"/>
    <property type="project" value="UniProtKB-UniRule"/>
</dbReference>
<comment type="similarity">
    <text evidence="8">Belongs to the MobA family.</text>
</comment>
<keyword evidence="3 8" id="KW-0479">Metal-binding</keyword>
<evidence type="ECO:0000256" key="3">
    <source>
        <dbReference type="ARBA" id="ARBA00022723"/>
    </source>
</evidence>
<dbReference type="EMBL" id="QENQ01000001">
    <property type="protein sequence ID" value="PVX31016.1"/>
    <property type="molecule type" value="Genomic_DNA"/>
</dbReference>
<dbReference type="RefSeq" id="WP_116470410.1">
    <property type="nucleotide sequence ID" value="NZ_QENQ01000001.1"/>
</dbReference>
<dbReference type="Pfam" id="PF12804">
    <property type="entry name" value="NTP_transf_3"/>
    <property type="match status" value="1"/>
</dbReference>
<dbReference type="SUPFAM" id="SSF53448">
    <property type="entry name" value="Nucleotide-diphospho-sugar transferases"/>
    <property type="match status" value="1"/>
</dbReference>
<evidence type="ECO:0000256" key="8">
    <source>
        <dbReference type="HAMAP-Rule" id="MF_00316"/>
    </source>
</evidence>
<keyword evidence="2 8" id="KW-0808">Transferase</keyword>
<dbReference type="GO" id="GO:0061603">
    <property type="term" value="F:molybdenum cofactor guanylyltransferase activity"/>
    <property type="evidence" value="ECO:0007669"/>
    <property type="project" value="UniProtKB-EC"/>
</dbReference>
<comment type="caution">
    <text evidence="8">Lacks conserved residue(s) required for the propagation of feature annotation.</text>
</comment>
<dbReference type="GO" id="GO:0006777">
    <property type="term" value="P:Mo-molybdopterin cofactor biosynthetic process"/>
    <property type="evidence" value="ECO:0007669"/>
    <property type="project" value="UniProtKB-KW"/>
</dbReference>
<feature type="binding site" evidence="8">
    <location>
        <position position="91"/>
    </location>
    <ligand>
        <name>Mg(2+)</name>
        <dbReference type="ChEBI" id="CHEBI:18420"/>
    </ligand>
</feature>
<evidence type="ECO:0000256" key="5">
    <source>
        <dbReference type="ARBA" id="ARBA00022842"/>
    </source>
</evidence>
<evidence type="ECO:0000256" key="1">
    <source>
        <dbReference type="ARBA" id="ARBA00022490"/>
    </source>
</evidence>
<keyword evidence="4 8" id="KW-0547">Nucleotide-binding</keyword>
<feature type="binding site" evidence="8">
    <location>
        <begin position="8"/>
        <end position="10"/>
    </location>
    <ligand>
        <name>GTP</name>
        <dbReference type="ChEBI" id="CHEBI:37565"/>
    </ligand>
</feature>
<evidence type="ECO:0000259" key="9">
    <source>
        <dbReference type="Pfam" id="PF12804"/>
    </source>
</evidence>
<comment type="subunit">
    <text evidence="8">Monomer.</text>
</comment>
<evidence type="ECO:0000256" key="6">
    <source>
        <dbReference type="ARBA" id="ARBA00023134"/>
    </source>
</evidence>
<dbReference type="HAMAP" id="MF_00316">
    <property type="entry name" value="MobA"/>
    <property type="match status" value="1"/>
</dbReference>
<dbReference type="GO" id="GO:0046872">
    <property type="term" value="F:metal ion binding"/>
    <property type="evidence" value="ECO:0007669"/>
    <property type="project" value="UniProtKB-KW"/>
</dbReference>
<accession>A0A2U0SI54</accession>
<evidence type="ECO:0000256" key="2">
    <source>
        <dbReference type="ARBA" id="ARBA00022679"/>
    </source>
</evidence>
<keyword evidence="7 8" id="KW-0501">Molybdenum cofactor biosynthesis</keyword>
<dbReference type="GO" id="GO:0005737">
    <property type="term" value="C:cytoplasm"/>
    <property type="evidence" value="ECO:0007669"/>
    <property type="project" value="UniProtKB-SubCell"/>
</dbReference>
<dbReference type="EC" id="2.7.7.77" evidence="8"/>
<dbReference type="CDD" id="cd02503">
    <property type="entry name" value="MobA"/>
    <property type="match status" value="1"/>
</dbReference>
<dbReference type="InterPro" id="IPR025877">
    <property type="entry name" value="MobA-like_NTP_Trfase"/>
</dbReference>
<dbReference type="InterPro" id="IPR029044">
    <property type="entry name" value="Nucleotide-diphossugar_trans"/>
</dbReference>
<dbReference type="OrthoDB" id="9788394at2"/>
<comment type="cofactor">
    <cofactor evidence="8">
        <name>Mg(2+)</name>
        <dbReference type="ChEBI" id="CHEBI:18420"/>
    </cofactor>
</comment>
<reference evidence="10 11" key="1">
    <citation type="submission" date="2018-05" db="EMBL/GenBank/DDBJ databases">
        <title>Description of Sphingomonas pokkalii sp nov, isolated from the rhizosphere of saline tolerant pokkali rice and its draft genome analysis.</title>
        <authorList>
            <person name="Menon R."/>
            <person name="Kumari S."/>
            <person name="Rameshkumar N."/>
        </authorList>
    </citation>
    <scope>NUCLEOTIDE SEQUENCE [LARGE SCALE GENOMIC DNA]</scope>
    <source>
        <strain evidence="10 11">L3B27</strain>
    </source>
</reference>
<dbReference type="Proteomes" id="UP000245890">
    <property type="component" value="Unassembled WGS sequence"/>
</dbReference>
<dbReference type="Gene3D" id="3.90.550.10">
    <property type="entry name" value="Spore Coat Polysaccharide Biosynthesis Protein SpsA, Chain A"/>
    <property type="match status" value="1"/>
</dbReference>
<name>A0A2U0SI54_9SPHN</name>
<sequence length="176" mass="18624">MKPVGAILAGGRARRFGSDKARAQLAGHALIDHVAMQLARYCSSVILCGRAEGDWVPDRPDGGRGPLAGLNAALHEGRRRGAATVLIAPCDTPLLPDALLALLAGLPEAAYVAQLPVLGIWPTRWAPLCDQHLAEDETASMRGWGDRIGARAIDWPVPIPNINSPDDLADVSGFFP</sequence>
<dbReference type="PANTHER" id="PTHR19136:SF81">
    <property type="entry name" value="MOLYBDENUM COFACTOR GUANYLYLTRANSFERASE"/>
    <property type="match status" value="1"/>
</dbReference>
<feature type="binding site" evidence="8">
    <location>
        <position position="91"/>
    </location>
    <ligand>
        <name>GTP</name>
        <dbReference type="ChEBI" id="CHEBI:37565"/>
    </ligand>
</feature>
<organism evidence="10 11">
    <name type="scientific">Sphingomonas pokkalii</name>
    <dbReference type="NCBI Taxonomy" id="2175090"/>
    <lineage>
        <taxon>Bacteria</taxon>
        <taxon>Pseudomonadati</taxon>
        <taxon>Pseudomonadota</taxon>
        <taxon>Alphaproteobacteria</taxon>
        <taxon>Sphingomonadales</taxon>
        <taxon>Sphingomonadaceae</taxon>
        <taxon>Sphingomonas</taxon>
    </lineage>
</organism>
<keyword evidence="10" id="KW-0548">Nucleotidyltransferase</keyword>
<evidence type="ECO:0000256" key="7">
    <source>
        <dbReference type="ARBA" id="ARBA00023150"/>
    </source>
</evidence>
<comment type="domain">
    <text evidence="8">The N-terminal domain determines nucleotide recognition and specific binding, while the C-terminal domain determines the specific binding to the target protein.</text>
</comment>
<comment type="function">
    <text evidence="8">Transfers a GMP moiety from GTP to Mo-molybdopterin (Mo-MPT) cofactor (Moco or molybdenum cofactor) to form Mo-molybdopterin guanine dinucleotide (Mo-MGD) cofactor.</text>
</comment>
<comment type="catalytic activity">
    <reaction evidence="8">
        <text>Mo-molybdopterin + GTP + H(+) = Mo-molybdopterin guanine dinucleotide + diphosphate</text>
        <dbReference type="Rhea" id="RHEA:34243"/>
        <dbReference type="ChEBI" id="CHEBI:15378"/>
        <dbReference type="ChEBI" id="CHEBI:33019"/>
        <dbReference type="ChEBI" id="CHEBI:37565"/>
        <dbReference type="ChEBI" id="CHEBI:71302"/>
        <dbReference type="ChEBI" id="CHEBI:71310"/>
        <dbReference type="EC" id="2.7.7.77"/>
    </reaction>
</comment>
<feature type="domain" description="MobA-like NTP transferase" evidence="9">
    <location>
        <begin position="5"/>
        <end position="132"/>
    </location>
</feature>
<evidence type="ECO:0000313" key="10">
    <source>
        <dbReference type="EMBL" id="PVX31016.1"/>
    </source>
</evidence>
<keyword evidence="6 8" id="KW-0342">GTP-binding</keyword>
<dbReference type="AlphaFoldDB" id="A0A2U0SI54"/>
<keyword evidence="1 8" id="KW-0963">Cytoplasm</keyword>
<evidence type="ECO:0000256" key="4">
    <source>
        <dbReference type="ARBA" id="ARBA00022741"/>
    </source>
</evidence>
<dbReference type="InterPro" id="IPR013482">
    <property type="entry name" value="Molybde_CF_guanTrfase"/>
</dbReference>
<feature type="binding site" evidence="8">
    <location>
        <position position="61"/>
    </location>
    <ligand>
        <name>GTP</name>
        <dbReference type="ChEBI" id="CHEBI:37565"/>
    </ligand>
</feature>
<protein>
    <recommendedName>
        <fullName evidence="8">Molybdenum cofactor guanylyltransferase</fullName>
        <shortName evidence="8">MoCo guanylyltransferase</shortName>
        <ecNumber evidence="8">2.7.7.77</ecNumber>
    </recommendedName>
    <alternativeName>
        <fullName evidence="8">GTP:molybdopterin guanylyltransferase</fullName>
    </alternativeName>
    <alternativeName>
        <fullName evidence="8">Mo-MPT guanylyltransferase</fullName>
    </alternativeName>
    <alternativeName>
        <fullName evidence="8">Molybdopterin guanylyltransferase</fullName>
    </alternativeName>
    <alternativeName>
        <fullName evidence="8">Molybdopterin-guanine dinucleotide synthase</fullName>
        <shortName evidence="8">MGD synthase</shortName>
    </alternativeName>
</protein>
<dbReference type="PANTHER" id="PTHR19136">
    <property type="entry name" value="MOLYBDENUM COFACTOR GUANYLYLTRANSFERASE"/>
    <property type="match status" value="1"/>
</dbReference>
<keyword evidence="11" id="KW-1185">Reference proteome</keyword>
<feature type="binding site" evidence="8">
    <location>
        <position position="20"/>
    </location>
    <ligand>
        <name>GTP</name>
        <dbReference type="ChEBI" id="CHEBI:37565"/>
    </ligand>
</feature>
<evidence type="ECO:0000313" key="11">
    <source>
        <dbReference type="Proteomes" id="UP000245890"/>
    </source>
</evidence>
<comment type="caution">
    <text evidence="10">The sequence shown here is derived from an EMBL/GenBank/DDBJ whole genome shotgun (WGS) entry which is preliminary data.</text>
</comment>
<comment type="subcellular location">
    <subcellularLocation>
        <location evidence="8">Cytoplasm</location>
    </subcellularLocation>
</comment>
<keyword evidence="5 8" id="KW-0460">Magnesium</keyword>
<proteinExistence type="inferred from homology"/>
<gene>
    <name evidence="8" type="primary">mobA</name>
    <name evidence="10" type="ORF">DD559_18145</name>
</gene>